<dbReference type="GO" id="GO:0019005">
    <property type="term" value="C:SCF ubiquitin ligase complex"/>
    <property type="evidence" value="ECO:0007669"/>
    <property type="project" value="UniProtKB-UniRule"/>
</dbReference>
<reference evidence="4 5" key="1">
    <citation type="submission" date="2019-05" db="EMBL/GenBank/DDBJ databases">
        <title>Mikania micrantha, genome provides insights into the molecular mechanism of rapid growth.</title>
        <authorList>
            <person name="Liu B."/>
        </authorList>
    </citation>
    <scope>NUCLEOTIDE SEQUENCE [LARGE SCALE GENOMIC DNA]</scope>
    <source>
        <strain evidence="4">NLD-2019</strain>
        <tissue evidence="4">Leaf</tissue>
    </source>
</reference>
<comment type="caution">
    <text evidence="4">The sequence shown here is derived from an EMBL/GenBank/DDBJ whole genome shotgun (WGS) entry which is preliminary data.</text>
</comment>
<dbReference type="GO" id="GO:0009740">
    <property type="term" value="P:gibberellic acid mediated signaling pathway"/>
    <property type="evidence" value="ECO:0007669"/>
    <property type="project" value="TreeGrafter"/>
</dbReference>
<feature type="region of interest" description="Disordered" evidence="2">
    <location>
        <begin position="1"/>
        <end position="28"/>
    </location>
</feature>
<dbReference type="Gene3D" id="1.20.1280.50">
    <property type="match status" value="1"/>
</dbReference>
<dbReference type="PANTHER" id="PTHR12874:SF16">
    <property type="entry name" value="OS01G0800800 PROTEIN"/>
    <property type="match status" value="1"/>
</dbReference>
<dbReference type="GO" id="GO:0005737">
    <property type="term" value="C:cytoplasm"/>
    <property type="evidence" value="ECO:0007669"/>
    <property type="project" value="TreeGrafter"/>
</dbReference>
<evidence type="ECO:0000313" key="4">
    <source>
        <dbReference type="EMBL" id="KAD5803315.1"/>
    </source>
</evidence>
<keyword evidence="1" id="KW-0833">Ubl conjugation pathway</keyword>
<sequence length="283" mass="31438">MNMNTNINTSTHESEEEESPAPVTRESAAPAVPWQVLELLATNLDPKTLATAACVAKSWSSAMSSDHLWQHLCINHFPSLTHLRSVVFPPQSLRYHRLYNLGFTATKRRQQPPSIPKISLQDLTFIITLNNPQSPPVIITKPGSDLTPNHKPLFRFDFDIRDCHKWREFAVSDDTTVTWNVVLRGFECVFTMMDCKGKGSFVSGSDGWFSAELPGSGCCCSGGGSSGMVAEMRLVMRAEEGGDGRRTVVGSVNVGVLSVLSWRYVGVEDCLRYLQHFLQPYDV</sequence>
<dbReference type="GO" id="GO:0031146">
    <property type="term" value="P:SCF-dependent proteasomal ubiquitin-dependent protein catabolic process"/>
    <property type="evidence" value="ECO:0007669"/>
    <property type="project" value="UniProtKB-UniRule"/>
</dbReference>
<dbReference type="GO" id="GO:0016567">
    <property type="term" value="P:protein ubiquitination"/>
    <property type="evidence" value="ECO:0007669"/>
    <property type="project" value="UniProtKB-UniRule"/>
</dbReference>
<evidence type="ECO:0000313" key="5">
    <source>
        <dbReference type="Proteomes" id="UP000326396"/>
    </source>
</evidence>
<dbReference type="Pfam" id="PF12937">
    <property type="entry name" value="F-box-like"/>
    <property type="match status" value="1"/>
</dbReference>
<dbReference type="PROSITE" id="PS50181">
    <property type="entry name" value="FBOX"/>
    <property type="match status" value="1"/>
</dbReference>
<proteinExistence type="predicted"/>
<dbReference type="GO" id="GO:0005634">
    <property type="term" value="C:nucleus"/>
    <property type="evidence" value="ECO:0007669"/>
    <property type="project" value="UniProtKB-SubCell"/>
</dbReference>
<comment type="pathway">
    <text evidence="1">Protein modification; protein ubiquitination.</text>
</comment>
<accession>A0A5N6P560</accession>
<dbReference type="AlphaFoldDB" id="A0A5N6P560"/>
<protein>
    <recommendedName>
        <fullName evidence="1">F-box protein</fullName>
    </recommendedName>
</protein>
<dbReference type="SUPFAM" id="SSF81383">
    <property type="entry name" value="F-box domain"/>
    <property type="match status" value="1"/>
</dbReference>
<comment type="subunit">
    <text evidence="1">Component of the SCF-type E3 ligase complex.</text>
</comment>
<gene>
    <name evidence="4" type="ORF">E3N88_14675</name>
</gene>
<dbReference type="OrthoDB" id="1905685at2759"/>
<dbReference type="InterPro" id="IPR036047">
    <property type="entry name" value="F-box-like_dom_sf"/>
</dbReference>
<dbReference type="Proteomes" id="UP000326396">
    <property type="component" value="Linkage Group LG15"/>
</dbReference>
<feature type="domain" description="F-box" evidence="3">
    <location>
        <begin position="26"/>
        <end position="72"/>
    </location>
</feature>
<keyword evidence="1" id="KW-0539">Nucleus</keyword>
<feature type="compositionally biased region" description="Low complexity" evidence="2">
    <location>
        <begin position="1"/>
        <end position="11"/>
    </location>
</feature>
<dbReference type="EMBL" id="SZYD01000007">
    <property type="protein sequence ID" value="KAD5803315.1"/>
    <property type="molecule type" value="Genomic_DNA"/>
</dbReference>
<comment type="function">
    <text evidence="1">Acts as a component of a SCF E3 ubiquitin ligase complexes.</text>
</comment>
<dbReference type="PANTHER" id="PTHR12874">
    <property type="entry name" value="F-BOX ONLY PROTEIN 48-RELATED"/>
    <property type="match status" value="1"/>
</dbReference>
<evidence type="ECO:0000256" key="2">
    <source>
        <dbReference type="SAM" id="MobiDB-lite"/>
    </source>
</evidence>
<evidence type="ECO:0000256" key="1">
    <source>
        <dbReference type="RuleBase" id="RU369085"/>
    </source>
</evidence>
<comment type="subcellular location">
    <subcellularLocation>
        <location evidence="1">Nucleus</location>
    </subcellularLocation>
</comment>
<keyword evidence="5" id="KW-1185">Reference proteome</keyword>
<dbReference type="InterPro" id="IPR001810">
    <property type="entry name" value="F-box_dom"/>
</dbReference>
<name>A0A5N6P560_9ASTR</name>
<organism evidence="4 5">
    <name type="scientific">Mikania micrantha</name>
    <name type="common">bitter vine</name>
    <dbReference type="NCBI Taxonomy" id="192012"/>
    <lineage>
        <taxon>Eukaryota</taxon>
        <taxon>Viridiplantae</taxon>
        <taxon>Streptophyta</taxon>
        <taxon>Embryophyta</taxon>
        <taxon>Tracheophyta</taxon>
        <taxon>Spermatophyta</taxon>
        <taxon>Magnoliopsida</taxon>
        <taxon>eudicotyledons</taxon>
        <taxon>Gunneridae</taxon>
        <taxon>Pentapetalae</taxon>
        <taxon>asterids</taxon>
        <taxon>campanulids</taxon>
        <taxon>Asterales</taxon>
        <taxon>Asteraceae</taxon>
        <taxon>Asteroideae</taxon>
        <taxon>Heliantheae alliance</taxon>
        <taxon>Eupatorieae</taxon>
        <taxon>Mikania</taxon>
    </lineage>
</organism>
<evidence type="ECO:0000259" key="3">
    <source>
        <dbReference type="PROSITE" id="PS50181"/>
    </source>
</evidence>